<reference evidence="2 3" key="1">
    <citation type="submission" date="2024-09" db="EMBL/GenBank/DDBJ databases">
        <authorList>
            <person name="Sun Q."/>
            <person name="Mori K."/>
        </authorList>
    </citation>
    <scope>NUCLEOTIDE SEQUENCE [LARGE SCALE GENOMIC DNA]</scope>
    <source>
        <strain evidence="2 3">CCM 3426</strain>
    </source>
</reference>
<evidence type="ECO:0000313" key="2">
    <source>
        <dbReference type="EMBL" id="MFB9209235.1"/>
    </source>
</evidence>
<organism evidence="2 3">
    <name type="scientific">Nonomuraea spiralis</name>
    <dbReference type="NCBI Taxonomy" id="46182"/>
    <lineage>
        <taxon>Bacteria</taxon>
        <taxon>Bacillati</taxon>
        <taxon>Actinomycetota</taxon>
        <taxon>Actinomycetes</taxon>
        <taxon>Streptosporangiales</taxon>
        <taxon>Streptosporangiaceae</taxon>
        <taxon>Nonomuraea</taxon>
    </lineage>
</organism>
<comment type="caution">
    <text evidence="2">The sequence shown here is derived from an EMBL/GenBank/DDBJ whole genome shotgun (WGS) entry which is preliminary data.</text>
</comment>
<accession>A0ABV5IXE3</accession>
<dbReference type="Gene3D" id="2.60.40.1120">
    <property type="entry name" value="Carboxypeptidase-like, regulatory domain"/>
    <property type="match status" value="1"/>
</dbReference>
<keyword evidence="1" id="KW-0732">Signal</keyword>
<evidence type="ECO:0000256" key="1">
    <source>
        <dbReference type="SAM" id="SignalP"/>
    </source>
</evidence>
<name>A0ABV5IXE3_9ACTN</name>
<dbReference type="Proteomes" id="UP001589647">
    <property type="component" value="Unassembled WGS sequence"/>
</dbReference>
<proteinExistence type="predicted"/>
<feature type="signal peptide" evidence="1">
    <location>
        <begin position="1"/>
        <end position="32"/>
    </location>
</feature>
<evidence type="ECO:0000313" key="3">
    <source>
        <dbReference type="Proteomes" id="UP001589647"/>
    </source>
</evidence>
<protein>
    <recommendedName>
        <fullName evidence="4">Carboxypeptidase regulatory-like domain-containing protein</fullName>
    </recommendedName>
</protein>
<dbReference type="InterPro" id="IPR008969">
    <property type="entry name" value="CarboxyPept-like_regulatory"/>
</dbReference>
<sequence>MNETRTRWVLGRTGATLALSALLGCAPGTADAADLSAAAAGYVVQGRVVNSAGQPVEGAKVVVKDRRYYNSDIVLLSDRDGVYRSRLPREPSSWVVSASVTRQFHGKQYTFDLEPSSTASFRASAGGVRNFTWRVTGRRPGADGRYYGGLVATNLWFENLPENVDQDNVRLTMTPVGPLIDGSKGKVVSGRKPVYTDSGWAVVDVPLGRYRISATYRSATSGQVYPLQIKLTGSAAFASQVTADFEQSGTNQRIRLEVRFA</sequence>
<dbReference type="EMBL" id="JBHMEI010000098">
    <property type="protein sequence ID" value="MFB9209235.1"/>
    <property type="molecule type" value="Genomic_DNA"/>
</dbReference>
<evidence type="ECO:0008006" key="4">
    <source>
        <dbReference type="Google" id="ProtNLM"/>
    </source>
</evidence>
<feature type="chain" id="PRO_5046908979" description="Carboxypeptidase regulatory-like domain-containing protein" evidence="1">
    <location>
        <begin position="33"/>
        <end position="261"/>
    </location>
</feature>
<gene>
    <name evidence="2" type="ORF">ACFFV7_49200</name>
</gene>
<dbReference type="PROSITE" id="PS51257">
    <property type="entry name" value="PROKAR_LIPOPROTEIN"/>
    <property type="match status" value="1"/>
</dbReference>
<keyword evidence="3" id="KW-1185">Reference proteome</keyword>
<dbReference type="RefSeq" id="WP_189653008.1">
    <property type="nucleotide sequence ID" value="NZ_BMRC01000034.1"/>
</dbReference>
<dbReference type="SUPFAM" id="SSF49464">
    <property type="entry name" value="Carboxypeptidase regulatory domain-like"/>
    <property type="match status" value="1"/>
</dbReference>